<keyword evidence="4 7" id="KW-0812">Transmembrane</keyword>
<dbReference type="PANTHER" id="PTHR11101">
    <property type="entry name" value="PHOSPHATE TRANSPORTER"/>
    <property type="match status" value="1"/>
</dbReference>
<feature type="transmembrane region" description="Helical" evidence="7">
    <location>
        <begin position="226"/>
        <end position="247"/>
    </location>
</feature>
<evidence type="ECO:0000256" key="4">
    <source>
        <dbReference type="ARBA" id="ARBA00022692"/>
    </source>
</evidence>
<accession>A0A4P7NG08</accession>
<evidence type="ECO:0000256" key="6">
    <source>
        <dbReference type="ARBA" id="ARBA00023136"/>
    </source>
</evidence>
<proteinExistence type="inferred from homology"/>
<dbReference type="GO" id="GO:0016020">
    <property type="term" value="C:membrane"/>
    <property type="evidence" value="ECO:0007669"/>
    <property type="project" value="UniProtKB-SubCell"/>
</dbReference>
<evidence type="ECO:0000256" key="7">
    <source>
        <dbReference type="RuleBase" id="RU363058"/>
    </source>
</evidence>
<feature type="transmembrane region" description="Helical" evidence="7">
    <location>
        <begin position="86"/>
        <end position="105"/>
    </location>
</feature>
<comment type="subcellular location">
    <subcellularLocation>
        <location evidence="1 7">Membrane</location>
        <topology evidence="1 7">Multi-pass membrane protein</topology>
    </subcellularLocation>
</comment>
<feature type="compositionally biased region" description="Polar residues" evidence="8">
    <location>
        <begin position="343"/>
        <end position="361"/>
    </location>
</feature>
<protein>
    <recommendedName>
        <fullName evidence="7">Phosphate transporter</fullName>
    </recommendedName>
</protein>
<evidence type="ECO:0000313" key="10">
    <source>
        <dbReference type="Proteomes" id="UP000294847"/>
    </source>
</evidence>
<sequence>MPLHQFDYIFAIGTIFAFLDAWNIGANDVANSWATSVSSRSVTYIQAMSLASVLEFAGSIGVGQRVADTIRTKVVPLDLYKNNPTVLMLGMACAIVASSLYLTLCTRVGLPVSTTHSIMGGVIGMGVATVGANNVIWYDAKGGINNGVVSVFLAWIIAPGLSGAFAAIIFTITKYLVMLRQNPVLWGLMTVPVYFGITAGLLTMLVCWKGGSIDLDDWSDPQLSGLIVGVGAAWGLLMGIFLVPWLYRIVAKNDWELRWYHIFQGPLLFRRPEPPVQPEGASGGIRNFYEGHLTQEELEAQRAAQQQDVETGVVSATNNDEIANEKTTEDTSRKIAHTDSDSGSHNNNNNTSAAETATQPGAQPGYQHKALVGPRPEGSWHSGPVMFWFLKKIFLSGVDQDIINMQKKKSMLTGDLEKVHAGVTHYDNKAEYLYSFMQVMTACTASFTHGANDVANAIGPYATIYNIWQSGAIEGSKSAVPFWILVFGGVAIMIGIWTYGYNIMRNLGNRITLHSPSRGFSMELGAVCTIILATRLKLPVSTTQCITGATVGVGLCSGTWRTINWRMVAWIYMGWFITLPVSGIVSGCLTGLIINAPRWGYSG</sequence>
<name>A0A4P7NG08_PYROR</name>
<dbReference type="InterPro" id="IPR001204">
    <property type="entry name" value="Phos_transporter"/>
</dbReference>
<evidence type="ECO:0000256" key="2">
    <source>
        <dbReference type="ARBA" id="ARBA00022448"/>
    </source>
</evidence>
<dbReference type="GO" id="GO:0005315">
    <property type="term" value="F:phosphate transmembrane transporter activity"/>
    <property type="evidence" value="ECO:0007669"/>
    <property type="project" value="InterPro"/>
</dbReference>
<feature type="region of interest" description="Disordered" evidence="8">
    <location>
        <begin position="299"/>
        <end position="377"/>
    </location>
</feature>
<feature type="transmembrane region" description="Helical" evidence="7">
    <location>
        <begin position="149"/>
        <end position="172"/>
    </location>
</feature>
<feature type="compositionally biased region" description="Basic and acidic residues" evidence="8">
    <location>
        <begin position="323"/>
        <end position="342"/>
    </location>
</feature>
<keyword evidence="3 7" id="KW-0592">Phosphate transport</keyword>
<feature type="transmembrane region" description="Helical" evidence="7">
    <location>
        <begin position="117"/>
        <end position="137"/>
    </location>
</feature>
<organism evidence="9 10">
    <name type="scientific">Pyricularia oryzae</name>
    <name type="common">Rice blast fungus</name>
    <name type="synonym">Magnaporthe oryzae</name>
    <dbReference type="NCBI Taxonomy" id="318829"/>
    <lineage>
        <taxon>Eukaryota</taxon>
        <taxon>Fungi</taxon>
        <taxon>Dikarya</taxon>
        <taxon>Ascomycota</taxon>
        <taxon>Pezizomycotina</taxon>
        <taxon>Sordariomycetes</taxon>
        <taxon>Sordariomycetidae</taxon>
        <taxon>Magnaporthales</taxon>
        <taxon>Pyriculariaceae</taxon>
        <taxon>Pyricularia</taxon>
    </lineage>
</organism>
<dbReference type="VEuPathDB" id="FungiDB:M_BR32_EuGene_00036911"/>
<comment type="function">
    <text evidence="7">Sodium-phosphate symporter.</text>
</comment>
<dbReference type="EMBL" id="CP034207">
    <property type="protein sequence ID" value="QBZ60822.1"/>
    <property type="molecule type" value="Genomic_DNA"/>
</dbReference>
<feature type="transmembrane region" description="Helical" evidence="7">
    <location>
        <begin position="569"/>
        <end position="594"/>
    </location>
</feature>
<evidence type="ECO:0000256" key="8">
    <source>
        <dbReference type="SAM" id="MobiDB-lite"/>
    </source>
</evidence>
<evidence type="ECO:0000313" key="9">
    <source>
        <dbReference type="EMBL" id="QBZ60822.1"/>
    </source>
</evidence>
<keyword evidence="5 7" id="KW-1133">Transmembrane helix</keyword>
<reference evidence="9 10" key="1">
    <citation type="journal article" date="2019" name="Mol. Biol. Evol.">
        <title>Blast fungal genomes show frequent chromosomal changes, gene gains and losses, and effector gene turnover.</title>
        <authorList>
            <person name="Gomez Luciano L.B."/>
            <person name="Jason Tsai I."/>
            <person name="Chuma I."/>
            <person name="Tosa Y."/>
            <person name="Chen Y.H."/>
            <person name="Li J.Y."/>
            <person name="Li M.Y."/>
            <person name="Jade Lu M.Y."/>
            <person name="Nakayashiki H."/>
            <person name="Li W.H."/>
        </authorList>
    </citation>
    <scope>NUCLEOTIDE SEQUENCE [LARGE SCALE GENOMIC DNA]</scope>
    <source>
        <strain evidence="9">MZ5-1-6</strain>
    </source>
</reference>
<dbReference type="GO" id="GO:0035435">
    <property type="term" value="P:phosphate ion transmembrane transport"/>
    <property type="evidence" value="ECO:0007669"/>
    <property type="project" value="TreeGrafter"/>
</dbReference>
<dbReference type="Proteomes" id="UP000294847">
    <property type="component" value="Chromosome 4"/>
</dbReference>
<keyword evidence="6 7" id="KW-0472">Membrane</keyword>
<comment type="similarity">
    <text evidence="7">Belongs to the inorganic phosphate transporter (PiT) (TC 2.A.20) family.</text>
</comment>
<dbReference type="Pfam" id="PF01384">
    <property type="entry name" value="PHO4"/>
    <property type="match status" value="1"/>
</dbReference>
<evidence type="ECO:0000256" key="1">
    <source>
        <dbReference type="ARBA" id="ARBA00004141"/>
    </source>
</evidence>
<keyword evidence="2 7" id="KW-0813">Transport</keyword>
<feature type="transmembrane region" description="Helical" evidence="7">
    <location>
        <begin position="184"/>
        <end position="206"/>
    </location>
</feature>
<gene>
    <name evidence="9" type="ORF">PoMZ_07765</name>
</gene>
<dbReference type="AlphaFoldDB" id="A0A4P7NG08"/>
<feature type="transmembrane region" description="Helical" evidence="7">
    <location>
        <begin position="480"/>
        <end position="500"/>
    </location>
</feature>
<dbReference type="PANTHER" id="PTHR11101:SF80">
    <property type="entry name" value="PHOSPHATE TRANSPORTER"/>
    <property type="match status" value="1"/>
</dbReference>
<evidence type="ECO:0000256" key="5">
    <source>
        <dbReference type="ARBA" id="ARBA00022989"/>
    </source>
</evidence>
<evidence type="ECO:0000256" key="3">
    <source>
        <dbReference type="ARBA" id="ARBA00022592"/>
    </source>
</evidence>